<feature type="transmembrane region" description="Helical" evidence="6">
    <location>
        <begin position="58"/>
        <end position="79"/>
    </location>
</feature>
<dbReference type="PANTHER" id="PTHR42709:SF6">
    <property type="entry name" value="UNDECAPRENYL PHOSPHATE TRANSPORTER A"/>
    <property type="match status" value="1"/>
</dbReference>
<evidence type="ECO:0000256" key="5">
    <source>
        <dbReference type="ARBA" id="ARBA00023136"/>
    </source>
</evidence>
<name>A0A0G0W6R6_9BACT</name>
<sequence>MDFLSLIDKTQWFFENYGYITIFLASFVEITPFGWAVPGGVILALAGFFANTDKQLNLISIILSGAFGGWLTLLLAYYLGKKTQMWLVVKLHQERTAAFAKNLLQKHGGIILTTSMMANLTRFWVAYVAGVDKYNFWGFIKFSFVASLGWSSIMTIIGYVAGFERGNIEGLLKNIGSAAWILLLMAFAVLFKSIKHEYKHFKRDLPDKENDLIK</sequence>
<evidence type="ECO:0000256" key="4">
    <source>
        <dbReference type="ARBA" id="ARBA00022989"/>
    </source>
</evidence>
<accession>A0A0G0W6R6</accession>
<evidence type="ECO:0000256" key="1">
    <source>
        <dbReference type="ARBA" id="ARBA00004651"/>
    </source>
</evidence>
<evidence type="ECO:0000313" key="9">
    <source>
        <dbReference type="Proteomes" id="UP000034562"/>
    </source>
</evidence>
<proteinExistence type="predicted"/>
<feature type="transmembrane region" description="Helical" evidence="6">
    <location>
        <begin position="142"/>
        <end position="163"/>
    </location>
</feature>
<keyword evidence="2" id="KW-1003">Cell membrane</keyword>
<evidence type="ECO:0000313" key="8">
    <source>
        <dbReference type="EMBL" id="KKR70947.1"/>
    </source>
</evidence>
<feature type="transmembrane region" description="Helical" evidence="6">
    <location>
        <begin position="20"/>
        <end position="46"/>
    </location>
</feature>
<dbReference type="Pfam" id="PF09335">
    <property type="entry name" value="VTT_dom"/>
    <property type="match status" value="1"/>
</dbReference>
<dbReference type="GO" id="GO:0005886">
    <property type="term" value="C:plasma membrane"/>
    <property type="evidence" value="ECO:0007669"/>
    <property type="project" value="UniProtKB-SubCell"/>
</dbReference>
<evidence type="ECO:0000256" key="2">
    <source>
        <dbReference type="ARBA" id="ARBA00022475"/>
    </source>
</evidence>
<dbReference type="Proteomes" id="UP000034562">
    <property type="component" value="Unassembled WGS sequence"/>
</dbReference>
<dbReference type="InterPro" id="IPR032816">
    <property type="entry name" value="VTT_dom"/>
</dbReference>
<evidence type="ECO:0000259" key="7">
    <source>
        <dbReference type="Pfam" id="PF09335"/>
    </source>
</evidence>
<comment type="subcellular location">
    <subcellularLocation>
        <location evidence="1">Cell membrane</location>
        <topology evidence="1">Multi-pass membrane protein</topology>
    </subcellularLocation>
</comment>
<keyword evidence="4 6" id="KW-1133">Transmembrane helix</keyword>
<protein>
    <recommendedName>
        <fullName evidence="7">VTT domain-containing protein</fullName>
    </recommendedName>
</protein>
<dbReference type="PANTHER" id="PTHR42709">
    <property type="entry name" value="ALKALINE PHOSPHATASE LIKE PROTEIN"/>
    <property type="match status" value="1"/>
</dbReference>
<feature type="transmembrane region" description="Helical" evidence="6">
    <location>
        <begin position="175"/>
        <end position="194"/>
    </location>
</feature>
<feature type="transmembrane region" description="Helical" evidence="6">
    <location>
        <begin position="109"/>
        <end position="130"/>
    </location>
</feature>
<comment type="caution">
    <text evidence="8">The sequence shown here is derived from an EMBL/GenBank/DDBJ whole genome shotgun (WGS) entry which is preliminary data.</text>
</comment>
<keyword evidence="3 6" id="KW-0812">Transmembrane</keyword>
<dbReference type="EMBL" id="LBZK01000012">
    <property type="protein sequence ID" value="KKR70947.1"/>
    <property type="molecule type" value="Genomic_DNA"/>
</dbReference>
<keyword evidence="5 6" id="KW-0472">Membrane</keyword>
<dbReference type="InterPro" id="IPR051311">
    <property type="entry name" value="DedA_domain"/>
</dbReference>
<evidence type="ECO:0000256" key="6">
    <source>
        <dbReference type="SAM" id="Phobius"/>
    </source>
</evidence>
<feature type="domain" description="VTT" evidence="7">
    <location>
        <begin position="37"/>
        <end position="159"/>
    </location>
</feature>
<gene>
    <name evidence="8" type="ORF">UU12_C0012G0003</name>
</gene>
<organism evidence="8 9">
    <name type="scientific">Candidatus Woesebacteria bacterium GW2011_GWA2_40_7b</name>
    <dbReference type="NCBI Taxonomy" id="1618563"/>
    <lineage>
        <taxon>Bacteria</taxon>
        <taxon>Candidatus Woeseibacteriota</taxon>
    </lineage>
</organism>
<dbReference type="AlphaFoldDB" id="A0A0G0W6R6"/>
<reference evidence="8 9" key="1">
    <citation type="journal article" date="2015" name="Nature">
        <title>rRNA introns, odd ribosomes, and small enigmatic genomes across a large radiation of phyla.</title>
        <authorList>
            <person name="Brown C.T."/>
            <person name="Hug L.A."/>
            <person name="Thomas B.C."/>
            <person name="Sharon I."/>
            <person name="Castelle C.J."/>
            <person name="Singh A."/>
            <person name="Wilkins M.J."/>
            <person name="Williams K.H."/>
            <person name="Banfield J.F."/>
        </authorList>
    </citation>
    <scope>NUCLEOTIDE SEQUENCE [LARGE SCALE GENOMIC DNA]</scope>
</reference>
<evidence type="ECO:0000256" key="3">
    <source>
        <dbReference type="ARBA" id="ARBA00022692"/>
    </source>
</evidence>
<dbReference type="STRING" id="1618563.UU12_C0012G0003"/>